<sequence>MKTDEIAVHSPFHKEPEFQGFIKNAISSDPELADMVSIDTGCLGFEPYTGIDAAIETSTGVVDLREGAPIML</sequence>
<comment type="caution">
    <text evidence="1">The sequence shown here is derived from an EMBL/GenBank/DDBJ whole genome shotgun (WGS) entry which is preliminary data.</text>
</comment>
<dbReference type="Proteomes" id="UP000015347">
    <property type="component" value="Unassembled WGS sequence"/>
</dbReference>
<proteinExistence type="predicted"/>
<organism evidence="1 2">
    <name type="scientific">Salipiger mucosus DSM 16094</name>
    <dbReference type="NCBI Taxonomy" id="1123237"/>
    <lineage>
        <taxon>Bacteria</taxon>
        <taxon>Pseudomonadati</taxon>
        <taxon>Pseudomonadota</taxon>
        <taxon>Alphaproteobacteria</taxon>
        <taxon>Rhodobacterales</taxon>
        <taxon>Roseobacteraceae</taxon>
        <taxon>Salipiger</taxon>
    </lineage>
</organism>
<dbReference type="HOGENOM" id="CLU_2720002_0_0_5"/>
<reference evidence="2" key="1">
    <citation type="journal article" date="2014" name="Stand. Genomic Sci.">
        <title>Genome sequence of the exopolysaccharide-producing Salipiger mucosus type strain (DSM 16094(T)), a moderately halophilic member of the Roseobacter clade.</title>
        <authorList>
            <person name="Riedel T."/>
            <person name="Spring S."/>
            <person name="Fiebig A."/>
            <person name="Petersen J."/>
            <person name="Kyrpides N.C."/>
            <person name="Goker M."/>
            <person name="Klenk H.P."/>
        </authorList>
    </citation>
    <scope>NUCLEOTIDE SEQUENCE [LARGE SCALE GENOMIC DNA]</scope>
    <source>
        <strain evidence="2">DSM 16094</strain>
    </source>
</reference>
<protein>
    <submittedName>
        <fullName evidence="1">Uncharacterized protein</fullName>
    </submittedName>
</protein>
<evidence type="ECO:0000313" key="1">
    <source>
        <dbReference type="EMBL" id="EPX76772.1"/>
    </source>
</evidence>
<dbReference type="AlphaFoldDB" id="S9Q9U0"/>
<gene>
    <name evidence="1" type="ORF">Salmuc_04658</name>
</gene>
<name>S9Q9U0_9RHOB</name>
<keyword evidence="2" id="KW-1185">Reference proteome</keyword>
<dbReference type="EMBL" id="APVH01000043">
    <property type="protein sequence ID" value="EPX76772.1"/>
    <property type="molecule type" value="Genomic_DNA"/>
</dbReference>
<evidence type="ECO:0000313" key="2">
    <source>
        <dbReference type="Proteomes" id="UP000015347"/>
    </source>
</evidence>
<accession>S9Q9U0</accession>